<accession>A0A7G9GQY1</accession>
<sequence>MKQIFTIMEQTSRHSIKAISILYIIVAIGMMALGFTQQVYSYTYLLLVMVSVIALWIIQIRRISKQFKTETYQRILLLPEKKAYMWSELIFHMITFMGLFLVFYFSWLLYLMISGMHSVNQIVLTSWDNAIFKLMLPYERLNLIGNLMLWMNIGIQCYVFTISFKLKKFIFVIPVIILDFCQIQFSWQYSDYSVIFHMMFYIAAWGYSYISLKQIFRQKKEVKS</sequence>
<feature type="transmembrane region" description="Helical" evidence="1">
    <location>
        <begin position="16"/>
        <end position="35"/>
    </location>
</feature>
<feature type="transmembrane region" description="Helical" evidence="1">
    <location>
        <begin position="143"/>
        <end position="162"/>
    </location>
</feature>
<gene>
    <name evidence="2" type="ORF">H9Q80_04470</name>
</gene>
<keyword evidence="3" id="KW-1185">Reference proteome</keyword>
<dbReference type="KEGG" id="ehn:H9Q80_04470"/>
<dbReference type="AlphaFoldDB" id="A0A7G9GQY1"/>
<feature type="transmembrane region" description="Helical" evidence="1">
    <location>
        <begin position="89"/>
        <end position="113"/>
    </location>
</feature>
<evidence type="ECO:0000313" key="3">
    <source>
        <dbReference type="Proteomes" id="UP000515856"/>
    </source>
</evidence>
<keyword evidence="1" id="KW-0812">Transmembrane</keyword>
<keyword evidence="1" id="KW-0472">Membrane</keyword>
<organism evidence="2 3">
    <name type="scientific">[Eubacterium] hominis</name>
    <dbReference type="NCBI Taxonomy" id="2764325"/>
    <lineage>
        <taxon>Bacteria</taxon>
        <taxon>Bacillati</taxon>
        <taxon>Bacillota</taxon>
        <taxon>Erysipelotrichia</taxon>
        <taxon>Erysipelotrichales</taxon>
        <taxon>Erysipelotrichaceae</taxon>
        <taxon>Amedibacillus</taxon>
    </lineage>
</organism>
<evidence type="ECO:0000256" key="1">
    <source>
        <dbReference type="SAM" id="Phobius"/>
    </source>
</evidence>
<reference evidence="2 3" key="1">
    <citation type="submission" date="2020-08" db="EMBL/GenBank/DDBJ databases">
        <authorList>
            <person name="Liu C."/>
            <person name="Sun Q."/>
        </authorList>
    </citation>
    <scope>NUCLEOTIDE SEQUENCE [LARGE SCALE GENOMIC DNA]</scope>
    <source>
        <strain evidence="2 3">NSJ-61</strain>
    </source>
</reference>
<name>A0A7G9GQY1_9FIRM</name>
<proteinExistence type="predicted"/>
<dbReference type="EMBL" id="CP060636">
    <property type="protein sequence ID" value="QNM13213.1"/>
    <property type="molecule type" value="Genomic_DNA"/>
</dbReference>
<dbReference type="Proteomes" id="UP000515856">
    <property type="component" value="Chromosome"/>
</dbReference>
<feature type="transmembrane region" description="Helical" evidence="1">
    <location>
        <begin position="41"/>
        <end position="58"/>
    </location>
</feature>
<feature type="transmembrane region" description="Helical" evidence="1">
    <location>
        <begin position="193"/>
        <end position="210"/>
    </location>
</feature>
<evidence type="ECO:0000313" key="2">
    <source>
        <dbReference type="EMBL" id="QNM13213.1"/>
    </source>
</evidence>
<protein>
    <submittedName>
        <fullName evidence="2">Uncharacterized protein</fullName>
    </submittedName>
</protein>
<feature type="transmembrane region" description="Helical" evidence="1">
    <location>
        <begin position="169"/>
        <end position="187"/>
    </location>
</feature>
<dbReference type="RefSeq" id="WP_147322631.1">
    <property type="nucleotide sequence ID" value="NZ_CP060636.1"/>
</dbReference>
<keyword evidence="1" id="KW-1133">Transmembrane helix</keyword>